<keyword evidence="18" id="KW-1185">Reference proteome</keyword>
<keyword evidence="7 16" id="KW-0963">Cytoplasm</keyword>
<evidence type="ECO:0000256" key="14">
    <source>
        <dbReference type="ARBA" id="ARBA00038036"/>
    </source>
</evidence>
<comment type="pathway">
    <text evidence="4 16">Cofactor biosynthesis; coenzyme A biosynthesis; CoA from (R)-pantothenate: step 1/5.</text>
</comment>
<dbReference type="PANTHER" id="PTHR34265">
    <property type="entry name" value="TYPE III PANTOTHENATE KINASE"/>
    <property type="match status" value="1"/>
</dbReference>
<dbReference type="RefSeq" id="WP_180677191.1">
    <property type="nucleotide sequence ID" value="NZ_JACCKA010000024.1"/>
</dbReference>
<dbReference type="GO" id="GO:0005737">
    <property type="term" value="C:cytoplasm"/>
    <property type="evidence" value="ECO:0007669"/>
    <property type="project" value="UniProtKB-SubCell"/>
</dbReference>
<dbReference type="EMBL" id="JACCKA010000024">
    <property type="protein sequence ID" value="NZA25390.1"/>
    <property type="molecule type" value="Genomic_DNA"/>
</dbReference>
<feature type="binding site" evidence="16">
    <location>
        <position position="175"/>
    </location>
    <ligand>
        <name>substrate</name>
    </ligand>
</feature>
<feature type="binding site" evidence="16">
    <location>
        <begin position="7"/>
        <end position="14"/>
    </location>
    <ligand>
        <name>ATP</name>
        <dbReference type="ChEBI" id="CHEBI:30616"/>
    </ligand>
</feature>
<evidence type="ECO:0000256" key="1">
    <source>
        <dbReference type="ARBA" id="ARBA00001206"/>
    </source>
</evidence>
<evidence type="ECO:0000256" key="10">
    <source>
        <dbReference type="ARBA" id="ARBA00022777"/>
    </source>
</evidence>
<evidence type="ECO:0000256" key="15">
    <source>
        <dbReference type="ARBA" id="ARBA00040883"/>
    </source>
</evidence>
<comment type="function">
    <text evidence="16">Catalyzes the phosphorylation of pantothenate (Pan), the first step in CoA biosynthesis.</text>
</comment>
<keyword evidence="13 16" id="KW-0173">Coenzyme A biosynthesis</keyword>
<comment type="catalytic activity">
    <reaction evidence="1 16">
        <text>(R)-pantothenate + ATP = (R)-4'-phosphopantothenate + ADP + H(+)</text>
        <dbReference type="Rhea" id="RHEA:16373"/>
        <dbReference type="ChEBI" id="CHEBI:10986"/>
        <dbReference type="ChEBI" id="CHEBI:15378"/>
        <dbReference type="ChEBI" id="CHEBI:29032"/>
        <dbReference type="ChEBI" id="CHEBI:30616"/>
        <dbReference type="ChEBI" id="CHEBI:456216"/>
        <dbReference type="EC" id="2.7.1.33"/>
    </reaction>
</comment>
<accession>A0A853J9S0</accession>
<keyword evidence="9 16" id="KW-0547">Nucleotide-binding</keyword>
<comment type="caution">
    <text evidence="16">Lacks conserved residue(s) required for the propagation of feature annotation.</text>
</comment>
<feature type="binding site" evidence="16">
    <location>
        <position position="125"/>
    </location>
    <ligand>
        <name>ATP</name>
        <dbReference type="ChEBI" id="CHEBI:30616"/>
    </ligand>
</feature>
<dbReference type="InterPro" id="IPR004619">
    <property type="entry name" value="Type_III_PanK"/>
</dbReference>
<evidence type="ECO:0000256" key="12">
    <source>
        <dbReference type="ARBA" id="ARBA00022958"/>
    </source>
</evidence>
<evidence type="ECO:0000256" key="4">
    <source>
        <dbReference type="ARBA" id="ARBA00005225"/>
    </source>
</evidence>
<name>A0A853J9S0_9GAMM</name>
<evidence type="ECO:0000313" key="17">
    <source>
        <dbReference type="EMBL" id="NZA25390.1"/>
    </source>
</evidence>
<dbReference type="Gene3D" id="3.30.420.40">
    <property type="match status" value="2"/>
</dbReference>
<comment type="caution">
    <text evidence="17">The sequence shown here is derived from an EMBL/GenBank/DDBJ whole genome shotgun (WGS) entry which is preliminary data.</text>
</comment>
<dbReference type="Pfam" id="PF03309">
    <property type="entry name" value="Pan_kinase"/>
    <property type="match status" value="1"/>
</dbReference>
<evidence type="ECO:0000256" key="13">
    <source>
        <dbReference type="ARBA" id="ARBA00022993"/>
    </source>
</evidence>
<keyword evidence="12 16" id="KW-0630">Potassium</keyword>
<evidence type="ECO:0000256" key="6">
    <source>
        <dbReference type="ARBA" id="ARBA00012102"/>
    </source>
</evidence>
<evidence type="ECO:0000256" key="9">
    <source>
        <dbReference type="ARBA" id="ARBA00022741"/>
    </source>
</evidence>
<dbReference type="EC" id="2.7.1.33" evidence="6 16"/>
<dbReference type="HAMAP" id="MF_01274">
    <property type="entry name" value="Pantothen_kinase_3"/>
    <property type="match status" value="1"/>
</dbReference>
<evidence type="ECO:0000256" key="7">
    <source>
        <dbReference type="ARBA" id="ARBA00022490"/>
    </source>
</evidence>
<comment type="subcellular location">
    <subcellularLocation>
        <location evidence="3 16">Cytoplasm</location>
    </subcellularLocation>
</comment>
<protein>
    <recommendedName>
        <fullName evidence="15 16">Type III pantothenate kinase</fullName>
        <ecNumber evidence="6 16">2.7.1.33</ecNumber>
    </recommendedName>
    <alternativeName>
        <fullName evidence="16">PanK-III</fullName>
    </alternativeName>
    <alternativeName>
        <fullName evidence="16">Pantothenic acid kinase</fullName>
    </alternativeName>
</protein>
<feature type="binding site" evidence="16">
    <location>
        <begin position="100"/>
        <end position="103"/>
    </location>
    <ligand>
        <name>substrate</name>
    </ligand>
</feature>
<evidence type="ECO:0000256" key="2">
    <source>
        <dbReference type="ARBA" id="ARBA00001958"/>
    </source>
</evidence>
<dbReference type="AlphaFoldDB" id="A0A853J9S0"/>
<keyword evidence="8 16" id="KW-0808">Transferase</keyword>
<evidence type="ECO:0000256" key="5">
    <source>
        <dbReference type="ARBA" id="ARBA00011738"/>
    </source>
</evidence>
<dbReference type="GO" id="GO:0015937">
    <property type="term" value="P:coenzyme A biosynthetic process"/>
    <property type="evidence" value="ECO:0007669"/>
    <property type="project" value="UniProtKB-UniRule"/>
</dbReference>
<feature type="active site" description="Proton acceptor" evidence="16">
    <location>
        <position position="102"/>
    </location>
</feature>
<dbReference type="InterPro" id="IPR043129">
    <property type="entry name" value="ATPase_NBD"/>
</dbReference>
<dbReference type="GO" id="GO:0005524">
    <property type="term" value="F:ATP binding"/>
    <property type="evidence" value="ECO:0007669"/>
    <property type="project" value="UniProtKB-UniRule"/>
</dbReference>
<keyword evidence="10 16" id="KW-0418">Kinase</keyword>
<dbReference type="UniPathway" id="UPA00241">
    <property type="reaction ID" value="UER00352"/>
</dbReference>
<evidence type="ECO:0000256" key="16">
    <source>
        <dbReference type="HAMAP-Rule" id="MF_01274"/>
    </source>
</evidence>
<comment type="subunit">
    <text evidence="5 16">Homodimer.</text>
</comment>
<organism evidence="17 18">
    <name type="scientific">Luteimonas salinisoli</name>
    <dbReference type="NCBI Taxonomy" id="2752307"/>
    <lineage>
        <taxon>Bacteria</taxon>
        <taxon>Pseudomonadati</taxon>
        <taxon>Pseudomonadota</taxon>
        <taxon>Gammaproteobacteria</taxon>
        <taxon>Lysobacterales</taxon>
        <taxon>Lysobacteraceae</taxon>
        <taxon>Luteimonas</taxon>
    </lineage>
</organism>
<dbReference type="PANTHER" id="PTHR34265:SF1">
    <property type="entry name" value="TYPE III PANTOTHENATE KINASE"/>
    <property type="match status" value="1"/>
</dbReference>
<evidence type="ECO:0000256" key="11">
    <source>
        <dbReference type="ARBA" id="ARBA00022840"/>
    </source>
</evidence>
<dbReference type="CDD" id="cd24015">
    <property type="entry name" value="ASKHA_NBD_PanK-III"/>
    <property type="match status" value="1"/>
</dbReference>
<reference evidence="17 18" key="1">
    <citation type="submission" date="2020-07" db="EMBL/GenBank/DDBJ databases">
        <title>Luteimonas sp. SJ-92.</title>
        <authorList>
            <person name="Huang X.-X."/>
            <person name="Xu L."/>
            <person name="Sun J.-Q."/>
        </authorList>
    </citation>
    <scope>NUCLEOTIDE SEQUENCE [LARGE SCALE GENOMIC DNA]</scope>
    <source>
        <strain evidence="17 18">SJ-92</strain>
    </source>
</reference>
<dbReference type="GO" id="GO:0004594">
    <property type="term" value="F:pantothenate kinase activity"/>
    <property type="evidence" value="ECO:0007669"/>
    <property type="project" value="UniProtKB-UniRule"/>
</dbReference>
<comment type="similarity">
    <text evidence="14 16">Belongs to the type III pantothenate kinase family.</text>
</comment>
<dbReference type="NCBIfam" id="TIGR00671">
    <property type="entry name" value="baf"/>
    <property type="match status" value="1"/>
</dbReference>
<keyword evidence="11 16" id="KW-0067">ATP-binding</keyword>
<evidence type="ECO:0000256" key="8">
    <source>
        <dbReference type="ARBA" id="ARBA00022679"/>
    </source>
</evidence>
<dbReference type="SUPFAM" id="SSF53067">
    <property type="entry name" value="Actin-like ATPase domain"/>
    <property type="match status" value="2"/>
</dbReference>
<comment type="cofactor">
    <cofactor evidence="16">
        <name>NH4(+)</name>
        <dbReference type="ChEBI" id="CHEBI:28938"/>
    </cofactor>
    <cofactor evidence="16">
        <name>K(+)</name>
        <dbReference type="ChEBI" id="CHEBI:29103"/>
    </cofactor>
    <text evidence="16">A monovalent cation. Ammonium or potassium.</text>
</comment>
<sequence>MTAWLFDLGNTRLKFAPLHPDGSLGEVMAVAHDGTRFDAGWEQRLPARCEACSLSSVAAPALRGALLEALASRCGRVSIASTLARCDGVTIAYADPRRLGVDRFLALLAAHARGNGPSLVVGVGTALTVDLVDAQGRHRGGRIAPSPALMRQALHARTAQLPADGGSYAEFAADTADALVSGCEGAALALVERSREAAHALLGARPHLLLHGGGAPALAARLDGAEPAPSLVLEGLARWARMERIFA</sequence>
<evidence type="ECO:0000313" key="18">
    <source>
        <dbReference type="Proteomes" id="UP000578091"/>
    </source>
</evidence>
<dbReference type="Proteomes" id="UP000578091">
    <property type="component" value="Unassembled WGS sequence"/>
</dbReference>
<evidence type="ECO:0000256" key="3">
    <source>
        <dbReference type="ARBA" id="ARBA00004496"/>
    </source>
</evidence>
<proteinExistence type="inferred from homology"/>
<comment type="cofactor">
    <cofactor evidence="2">
        <name>K(+)</name>
        <dbReference type="ChEBI" id="CHEBI:29103"/>
    </cofactor>
</comment>
<feature type="binding site" evidence="16">
    <location>
        <position position="93"/>
    </location>
    <ligand>
        <name>substrate</name>
    </ligand>
</feature>
<gene>
    <name evidence="16" type="primary">coaX</name>
    <name evidence="17" type="ORF">H0E84_03265</name>
</gene>